<dbReference type="InterPro" id="IPR019933">
    <property type="entry name" value="DivIVA_domain"/>
</dbReference>
<dbReference type="EMBL" id="JACHEO010000002">
    <property type="protein sequence ID" value="MBB5346885.1"/>
    <property type="molecule type" value="Genomic_DNA"/>
</dbReference>
<dbReference type="Pfam" id="PF05103">
    <property type="entry name" value="DivIVA"/>
    <property type="match status" value="2"/>
</dbReference>
<evidence type="ECO:0000313" key="8">
    <source>
        <dbReference type="Proteomes" id="UP000539642"/>
    </source>
</evidence>
<dbReference type="GO" id="GO:0005737">
    <property type="term" value="C:cytoplasm"/>
    <property type="evidence" value="ECO:0007669"/>
    <property type="project" value="UniProtKB-SubCell"/>
</dbReference>
<dbReference type="NCBIfam" id="TIGR03544">
    <property type="entry name" value="DivI1A_domain"/>
    <property type="match status" value="1"/>
</dbReference>
<keyword evidence="4 6" id="KW-0175">Coiled coil</keyword>
<dbReference type="Gene3D" id="6.10.250.660">
    <property type="match status" value="1"/>
</dbReference>
<comment type="caution">
    <text evidence="7">The sequence shown here is derived from an EMBL/GenBank/DDBJ whole genome shotgun (WGS) entry which is preliminary data.</text>
</comment>
<evidence type="ECO:0000256" key="2">
    <source>
        <dbReference type="ARBA" id="ARBA00022490"/>
    </source>
</evidence>
<evidence type="ECO:0000256" key="3">
    <source>
        <dbReference type="ARBA" id="ARBA00022618"/>
    </source>
</evidence>
<accession>A0A840UMP0</accession>
<dbReference type="AlphaFoldDB" id="A0A840UMP0"/>
<evidence type="ECO:0000313" key="7">
    <source>
        <dbReference type="EMBL" id="MBB5346885.1"/>
    </source>
</evidence>
<dbReference type="PANTHER" id="PTHR35794">
    <property type="entry name" value="CELL DIVISION PROTEIN DIVIVA"/>
    <property type="match status" value="1"/>
</dbReference>
<dbReference type="PANTHER" id="PTHR35794:SF1">
    <property type="entry name" value="CELL CYCLE PROTEIN GPSB"/>
    <property type="match status" value="1"/>
</dbReference>
<sequence>MSMTPQVIKDQEFQIKFRGYDAIEVKAYLDLLAEEFFELYEQNRVLAEDIEGLTVEKQTLESEREKLEKEIKSLRDELQQARTGAERKDDDLAALQQEIKELKSQLDGSRKETDLAKEVVDAVERRMKSEQEKAAMRLREEVEAVESRVAEEREQSGQLRLENEQLRQRLELLEQQHQELKKDEMDFKTAIVAAQKFSEDLRRRVEEETAELMEKARQDVELFRRKAHEELARLPIEIERLQNRRVEVREELKSLLSTYLQQLDTFPGSKDSESEGDLMELYQTIQLPDVGALPSEEIDTLNPDLS</sequence>
<evidence type="ECO:0000256" key="6">
    <source>
        <dbReference type="SAM" id="Coils"/>
    </source>
</evidence>
<feature type="coiled-coil region" evidence="6">
    <location>
        <begin position="43"/>
        <end position="258"/>
    </location>
</feature>
<dbReference type="Proteomes" id="UP000539642">
    <property type="component" value="Unassembled WGS sequence"/>
</dbReference>
<dbReference type="RefSeq" id="WP_183348153.1">
    <property type="nucleotide sequence ID" value="NZ_JACHEO010000002.1"/>
</dbReference>
<name>A0A840UMP0_9BACT</name>
<comment type="subcellular location">
    <subcellularLocation>
        <location evidence="1">Cytoplasm</location>
    </subcellularLocation>
</comment>
<keyword evidence="5" id="KW-0131">Cell cycle</keyword>
<keyword evidence="8" id="KW-1185">Reference proteome</keyword>
<dbReference type="InterPro" id="IPR007793">
    <property type="entry name" value="DivIVA_fam"/>
</dbReference>
<gene>
    <name evidence="7" type="ORF">HNQ81_000595</name>
</gene>
<keyword evidence="3" id="KW-0132">Cell division</keyword>
<proteinExistence type="predicted"/>
<evidence type="ECO:0000256" key="5">
    <source>
        <dbReference type="ARBA" id="ARBA00023306"/>
    </source>
</evidence>
<dbReference type="SUPFAM" id="SSF57997">
    <property type="entry name" value="Tropomyosin"/>
    <property type="match status" value="1"/>
</dbReference>
<reference evidence="7 8" key="1">
    <citation type="submission" date="2020-08" db="EMBL/GenBank/DDBJ databases">
        <title>Genomic Encyclopedia of Type Strains, Phase IV (KMG-IV): sequencing the most valuable type-strain genomes for metagenomic binning, comparative biology and taxonomic classification.</title>
        <authorList>
            <person name="Goeker M."/>
        </authorList>
    </citation>
    <scope>NUCLEOTIDE SEQUENCE [LARGE SCALE GENOMIC DNA]</scope>
    <source>
        <strain evidence="7 8">DSM 28570</strain>
    </source>
</reference>
<keyword evidence="2" id="KW-0963">Cytoplasm</keyword>
<evidence type="ECO:0000256" key="1">
    <source>
        <dbReference type="ARBA" id="ARBA00004496"/>
    </source>
</evidence>
<evidence type="ECO:0000256" key="4">
    <source>
        <dbReference type="ARBA" id="ARBA00023054"/>
    </source>
</evidence>
<organism evidence="7 8">
    <name type="scientific">Desulfoprunum benzoelyticum</name>
    <dbReference type="NCBI Taxonomy" id="1506996"/>
    <lineage>
        <taxon>Bacteria</taxon>
        <taxon>Pseudomonadati</taxon>
        <taxon>Thermodesulfobacteriota</taxon>
        <taxon>Desulfobulbia</taxon>
        <taxon>Desulfobulbales</taxon>
        <taxon>Desulfobulbaceae</taxon>
        <taxon>Desulfoprunum</taxon>
    </lineage>
</organism>
<protein>
    <submittedName>
        <fullName evidence="7">DivIVA domain-containing protein</fullName>
    </submittedName>
</protein>
<dbReference type="GO" id="GO:0051301">
    <property type="term" value="P:cell division"/>
    <property type="evidence" value="ECO:0007669"/>
    <property type="project" value="UniProtKB-KW"/>
</dbReference>